<evidence type="ECO:0000313" key="6">
    <source>
        <dbReference type="EMBL" id="EQM62247.1"/>
    </source>
</evidence>
<keyword evidence="7" id="KW-1185">Reference proteome</keyword>
<keyword evidence="3 5" id="KW-1133">Transmembrane helix</keyword>
<dbReference type="Pfam" id="PF01988">
    <property type="entry name" value="VIT1"/>
    <property type="match status" value="1"/>
</dbReference>
<organism evidence="6 7">
    <name type="scientific">Chlamydia ibidis 10-1398/6</name>
    <dbReference type="NCBI Taxonomy" id="1046581"/>
    <lineage>
        <taxon>Bacteria</taxon>
        <taxon>Pseudomonadati</taxon>
        <taxon>Chlamydiota</taxon>
        <taxon>Chlamydiia</taxon>
        <taxon>Chlamydiales</taxon>
        <taxon>Chlamydiaceae</taxon>
        <taxon>Chlamydia/Chlamydophila group</taxon>
        <taxon>Chlamydia</taxon>
    </lineage>
</organism>
<evidence type="ECO:0000313" key="7">
    <source>
        <dbReference type="Proteomes" id="UP000016064"/>
    </source>
</evidence>
<evidence type="ECO:0000256" key="5">
    <source>
        <dbReference type="SAM" id="Phobius"/>
    </source>
</evidence>
<evidence type="ECO:0000256" key="1">
    <source>
        <dbReference type="ARBA" id="ARBA00004127"/>
    </source>
</evidence>
<sequence>MQTESHDHFKSQTAENHLKSVKDKNKVCIGEPHTTIKGFIYHLASDALATGVFLFFIRSLFFCTPMSHNIGKKMLLSLGIGWVFYRGCLKAKKAWSYMELSHRCMLQEKKEIESNPLQERQELKAIYANHGFKGDLLESIVDYIASDSTLLLDTMIREELHISIEDFPHPLKQGGTRFLGGIIGLVLFLPFVLCASYTVAGIISSLFILSLSVIKAKILNNDVITESIWVVGIFLTSISITLALVKLL</sequence>
<evidence type="ECO:0000256" key="4">
    <source>
        <dbReference type="ARBA" id="ARBA00023136"/>
    </source>
</evidence>
<protein>
    <submittedName>
        <fullName evidence="6">VIT family protein</fullName>
    </submittedName>
</protein>
<keyword evidence="2 5" id="KW-0812">Transmembrane</keyword>
<dbReference type="EMBL" id="APJW01000004">
    <property type="protein sequence ID" value="EQM62247.1"/>
    <property type="molecule type" value="Genomic_DNA"/>
</dbReference>
<feature type="transmembrane region" description="Helical" evidence="5">
    <location>
        <begin position="228"/>
        <end position="245"/>
    </location>
</feature>
<comment type="subcellular location">
    <subcellularLocation>
        <location evidence="1">Endomembrane system</location>
        <topology evidence="1">Multi-pass membrane protein</topology>
    </subcellularLocation>
</comment>
<name>A0ABN0MYA0_9CHLA</name>
<proteinExistence type="predicted"/>
<evidence type="ECO:0000256" key="2">
    <source>
        <dbReference type="ARBA" id="ARBA00022692"/>
    </source>
</evidence>
<accession>A0ABN0MYA0</accession>
<dbReference type="CDD" id="cd02437">
    <property type="entry name" value="CCC1_like_1"/>
    <property type="match status" value="1"/>
</dbReference>
<gene>
    <name evidence="6" type="ORF">H359_1004</name>
</gene>
<feature type="transmembrane region" description="Helical" evidence="5">
    <location>
        <begin position="178"/>
        <end position="208"/>
    </location>
</feature>
<dbReference type="RefSeq" id="WP_020370597.1">
    <property type="nucleotide sequence ID" value="NZ_APJW01000004.1"/>
</dbReference>
<keyword evidence="4 5" id="KW-0472">Membrane</keyword>
<comment type="caution">
    <text evidence="6">The sequence shown here is derived from an EMBL/GenBank/DDBJ whole genome shotgun (WGS) entry which is preliminary data.</text>
</comment>
<dbReference type="Proteomes" id="UP000016064">
    <property type="component" value="Unassembled WGS sequence"/>
</dbReference>
<dbReference type="InterPro" id="IPR008217">
    <property type="entry name" value="Ccc1_fam"/>
</dbReference>
<reference evidence="6 7" key="1">
    <citation type="submission" date="2013-07" db="EMBL/GenBank/DDBJ databases">
        <title>Isolation of a new Chlamydia species from the feral Sacred Ibis (Threskiornis aethiopicus): Chlamydia ibidis.</title>
        <authorList>
            <person name="Vorimore F."/>
            <person name="Hsia R.-C."/>
            <person name="Huot-Creasy H."/>
            <person name="Bastian S."/>
            <person name="Deruyter L."/>
            <person name="Passet A."/>
            <person name="Sachse K."/>
            <person name="Bavoil P."/>
            <person name="Myers G."/>
            <person name="Laroucau K."/>
        </authorList>
    </citation>
    <scope>NUCLEOTIDE SEQUENCE [LARGE SCALE GENOMIC DNA]</scope>
    <source>
        <strain evidence="6 7">10-1398/6</strain>
    </source>
</reference>
<feature type="transmembrane region" description="Helical" evidence="5">
    <location>
        <begin position="39"/>
        <end position="63"/>
    </location>
</feature>
<evidence type="ECO:0000256" key="3">
    <source>
        <dbReference type="ARBA" id="ARBA00022989"/>
    </source>
</evidence>